<evidence type="ECO:0000313" key="3">
    <source>
        <dbReference type="WBParaSite" id="PSAMB.scaffold8845size5710.g31853.t2"/>
    </source>
</evidence>
<protein>
    <submittedName>
        <fullName evidence="3">Uncharacterized protein</fullName>
    </submittedName>
</protein>
<proteinExistence type="predicted"/>
<evidence type="ECO:0000256" key="1">
    <source>
        <dbReference type="SAM" id="MobiDB-lite"/>
    </source>
</evidence>
<feature type="compositionally biased region" description="Basic and acidic residues" evidence="1">
    <location>
        <begin position="127"/>
        <end position="136"/>
    </location>
</feature>
<dbReference type="PANTHER" id="PTHR10336:SF149">
    <property type="entry name" value="1-PHOSPHATIDYLINOSITOL 4,5-BISPHOSPHATE PHOSPHODIESTERASE CLASSES I AND II"/>
    <property type="match status" value="1"/>
</dbReference>
<dbReference type="WBParaSite" id="PSAMB.scaffold8845size5710.g31853.t2">
    <property type="protein sequence ID" value="PSAMB.scaffold8845size5710.g31853.t2"/>
    <property type="gene ID" value="PSAMB.scaffold8845size5710.g31853"/>
</dbReference>
<dbReference type="GO" id="GO:0004435">
    <property type="term" value="F:phosphatidylinositol-4,5-bisphosphate phospholipase C activity"/>
    <property type="evidence" value="ECO:0007669"/>
    <property type="project" value="TreeGrafter"/>
</dbReference>
<dbReference type="GO" id="GO:0005737">
    <property type="term" value="C:cytoplasm"/>
    <property type="evidence" value="ECO:0007669"/>
    <property type="project" value="TreeGrafter"/>
</dbReference>
<accession>A0A914XKC4</accession>
<dbReference type="PANTHER" id="PTHR10336">
    <property type="entry name" value="PHOSPHOINOSITIDE-SPECIFIC PHOSPHOLIPASE C FAMILY PROTEIN"/>
    <property type="match status" value="1"/>
</dbReference>
<dbReference type="AlphaFoldDB" id="A0A914XKC4"/>
<dbReference type="SUPFAM" id="SSF49562">
    <property type="entry name" value="C2 domain (Calcium/lipid-binding domain, CaLB)"/>
    <property type="match status" value="1"/>
</dbReference>
<dbReference type="GO" id="GO:0007186">
    <property type="term" value="P:G protein-coupled receptor signaling pathway"/>
    <property type="evidence" value="ECO:0007669"/>
    <property type="project" value="TreeGrafter"/>
</dbReference>
<dbReference type="CDD" id="cd00275">
    <property type="entry name" value="C2_PLC_like"/>
    <property type="match status" value="1"/>
</dbReference>
<dbReference type="GO" id="GO:0051209">
    <property type="term" value="P:release of sequestered calcium ion into cytosol"/>
    <property type="evidence" value="ECO:0007669"/>
    <property type="project" value="TreeGrafter"/>
</dbReference>
<feature type="region of interest" description="Disordered" evidence="1">
    <location>
        <begin position="102"/>
        <end position="136"/>
    </location>
</feature>
<dbReference type="Gene3D" id="2.60.40.150">
    <property type="entry name" value="C2 domain"/>
    <property type="match status" value="1"/>
</dbReference>
<dbReference type="Proteomes" id="UP000887566">
    <property type="component" value="Unplaced"/>
</dbReference>
<dbReference type="InterPro" id="IPR001192">
    <property type="entry name" value="PI-PLC_fam"/>
</dbReference>
<dbReference type="GO" id="GO:0048015">
    <property type="term" value="P:phosphatidylinositol-mediated signaling"/>
    <property type="evidence" value="ECO:0007669"/>
    <property type="project" value="TreeGrafter"/>
</dbReference>
<organism evidence="2 3">
    <name type="scientific">Plectus sambesii</name>
    <dbReference type="NCBI Taxonomy" id="2011161"/>
    <lineage>
        <taxon>Eukaryota</taxon>
        <taxon>Metazoa</taxon>
        <taxon>Ecdysozoa</taxon>
        <taxon>Nematoda</taxon>
        <taxon>Chromadorea</taxon>
        <taxon>Plectida</taxon>
        <taxon>Plectina</taxon>
        <taxon>Plectoidea</taxon>
        <taxon>Plectidae</taxon>
        <taxon>Plectus</taxon>
    </lineage>
</organism>
<dbReference type="GO" id="GO:0046488">
    <property type="term" value="P:phosphatidylinositol metabolic process"/>
    <property type="evidence" value="ECO:0007669"/>
    <property type="project" value="TreeGrafter"/>
</dbReference>
<sequence>SKPFEFKKVVLPDLATIRIVVCEESGKMLAHRILPVVSIRPGYRHLTLRNPANQPLGLATLFVKIGVKDFVPDVHLDFANALVNPIAAVNLLQKHEEMLKSLTDQDNAADDGVPDDGTGRPPSSDRGSIKNRNDPV</sequence>
<name>A0A914XKC4_9BILA</name>
<dbReference type="InterPro" id="IPR035892">
    <property type="entry name" value="C2_domain_sf"/>
</dbReference>
<keyword evidence="2" id="KW-1185">Reference proteome</keyword>
<evidence type="ECO:0000313" key="2">
    <source>
        <dbReference type="Proteomes" id="UP000887566"/>
    </source>
</evidence>
<reference evidence="3" key="1">
    <citation type="submission" date="2022-11" db="UniProtKB">
        <authorList>
            <consortium name="WormBaseParasite"/>
        </authorList>
    </citation>
    <scope>IDENTIFICATION</scope>
</reference>